<feature type="transmembrane region" description="Helical" evidence="8">
    <location>
        <begin position="360"/>
        <end position="381"/>
    </location>
</feature>
<evidence type="ECO:0000256" key="1">
    <source>
        <dbReference type="ARBA" id="ARBA00004651"/>
    </source>
</evidence>
<name>A0A5C5CVC6_9HYPH</name>
<keyword evidence="3" id="KW-0813">Transport</keyword>
<keyword evidence="12" id="KW-1185">Reference proteome</keyword>
<feature type="transmembrane region" description="Helical" evidence="8">
    <location>
        <begin position="21"/>
        <end position="44"/>
    </location>
</feature>
<dbReference type="GO" id="GO:0033214">
    <property type="term" value="P:siderophore-iron import into cell"/>
    <property type="evidence" value="ECO:0007669"/>
    <property type="project" value="TreeGrafter"/>
</dbReference>
<dbReference type="InterPro" id="IPR037294">
    <property type="entry name" value="ABC_BtuC-like"/>
</dbReference>
<dbReference type="RefSeq" id="WP_140019736.1">
    <property type="nucleotide sequence ID" value="NZ_JACIEX010000002.1"/>
</dbReference>
<organism evidence="10 11">
    <name type="scientific">Brucella pecoris</name>
    <dbReference type="NCBI Taxonomy" id="867683"/>
    <lineage>
        <taxon>Bacteria</taxon>
        <taxon>Pseudomonadati</taxon>
        <taxon>Pseudomonadota</taxon>
        <taxon>Alphaproteobacteria</taxon>
        <taxon>Hyphomicrobiales</taxon>
        <taxon>Brucellaceae</taxon>
        <taxon>Brucella/Ochrobactrum group</taxon>
        <taxon>Brucella</taxon>
    </lineage>
</organism>
<reference evidence="9 12" key="3">
    <citation type="submission" date="2020-08" db="EMBL/GenBank/DDBJ databases">
        <title>Genomic Encyclopedia of Type Strains, Phase IV (KMG-IV): sequencing the most valuable type-strain genomes for metagenomic binning, comparative biology and taxonomic classification.</title>
        <authorList>
            <person name="Goeker M."/>
        </authorList>
    </citation>
    <scope>NUCLEOTIDE SEQUENCE [LARGE SCALE GENOMIC DNA]</scope>
    <source>
        <strain evidence="9 12">DSM 23868</strain>
    </source>
</reference>
<sequence length="670" mass="69667">MSIGSVSSGKERGGRRFSLRWLVLGVSMALVLLLVVQGFLTIAAPGEWLRIVTAPDPTDPRHVIGYFSFLPRLAVAVLVGGALGLGGAVFQTVLRNPLAEPGLLGVASGAQIALALALIFAPGLWTGGSEVIALAGAALALGLSLLIASAGRFSSTTVVLAGLMVGLYCNAIFSLLVLFNHDYLINLLTWQAGSLQQGGWEVFLYLLPRLLPLALLIFLLQRPLNLLSLGDNQARGLGVSPAFMRLVLLAAGAAMAAVITSSLGLIGMIGLAAPNLARTFAPGQDGRRLVWSTVLGALLLVGIDQILRAVIPFIGNIPSGAAAGLFTGPILVILASRVRLPSTPSAHEPTPETRSIKKPGLALCKLLGIFVICVVLSVLVAKNTPFMSLNAPDFVATTWRFPRIFAAAGAGICLAVAGLILQGTLRNPIASPDLLGIGYGAGFGLAIAVLFLPDAGGMSKLVAASIGAFVVLTAISLIGWRMAFQPERVLLVGVGLGSIFHALMILLLASGNPRVAGLLNWFSGSMGNIGWNDTALVCSCALAVLVAAILARRPLDIFPLGDMTARSIGIKVSASRAVLLAIAGVATTAATLTIGPISFIGLMVPHFVTMLGFRNALMRIASSAIVGASLLVFADWAGRNLAYPWPMSPGLLAALFGGPFFLWLLYRQKQ</sequence>
<evidence type="ECO:0000313" key="11">
    <source>
        <dbReference type="Proteomes" id="UP000313390"/>
    </source>
</evidence>
<dbReference type="PANTHER" id="PTHR30472:SF37">
    <property type="entry name" value="FE(3+) DICITRATE TRANSPORT SYSTEM PERMEASE PROTEIN FECD-RELATED"/>
    <property type="match status" value="1"/>
</dbReference>
<feature type="transmembrane region" description="Helical" evidence="8">
    <location>
        <begin position="530"/>
        <end position="551"/>
    </location>
</feature>
<dbReference type="EMBL" id="JACIEX010000002">
    <property type="protein sequence ID" value="MBB4092806.1"/>
    <property type="molecule type" value="Genomic_DNA"/>
</dbReference>
<evidence type="ECO:0000256" key="3">
    <source>
        <dbReference type="ARBA" id="ARBA00022448"/>
    </source>
</evidence>
<dbReference type="AlphaFoldDB" id="A0A5C5CVC6"/>
<dbReference type="SUPFAM" id="SSF81345">
    <property type="entry name" value="ABC transporter involved in vitamin B12 uptake, BtuC"/>
    <property type="match status" value="2"/>
</dbReference>
<dbReference type="Proteomes" id="UP000553980">
    <property type="component" value="Unassembled WGS sequence"/>
</dbReference>
<keyword evidence="4" id="KW-1003">Cell membrane</keyword>
<feature type="transmembrane region" description="Helical" evidence="8">
    <location>
        <begin position="401"/>
        <end position="422"/>
    </location>
</feature>
<dbReference type="PANTHER" id="PTHR30472">
    <property type="entry name" value="FERRIC ENTEROBACTIN TRANSPORT SYSTEM PERMEASE PROTEIN"/>
    <property type="match status" value="1"/>
</dbReference>
<feature type="transmembrane region" description="Helical" evidence="8">
    <location>
        <begin position="434"/>
        <end position="452"/>
    </location>
</feature>
<proteinExistence type="inferred from homology"/>
<dbReference type="EMBL" id="VEWK01000002">
    <property type="protein sequence ID" value="TNV14616.1"/>
    <property type="molecule type" value="Genomic_DNA"/>
</dbReference>
<evidence type="ECO:0000256" key="7">
    <source>
        <dbReference type="ARBA" id="ARBA00023136"/>
    </source>
</evidence>
<protein>
    <submittedName>
        <fullName evidence="10">Fe(3+)-hydroxamate ABC transporter permease FhuB</fullName>
    </submittedName>
    <submittedName>
        <fullName evidence="9">Iron complex transport system permease protein</fullName>
    </submittedName>
</protein>
<evidence type="ECO:0000256" key="8">
    <source>
        <dbReference type="SAM" id="Phobius"/>
    </source>
</evidence>
<feature type="transmembrane region" description="Helical" evidence="8">
    <location>
        <begin position="461"/>
        <end position="483"/>
    </location>
</feature>
<feature type="transmembrane region" description="Helical" evidence="8">
    <location>
        <begin position="489"/>
        <end position="509"/>
    </location>
</feature>
<evidence type="ECO:0000313" key="10">
    <source>
        <dbReference type="EMBL" id="TNV14616.1"/>
    </source>
</evidence>
<feature type="transmembrane region" description="Helical" evidence="8">
    <location>
        <begin position="131"/>
        <end position="151"/>
    </location>
</feature>
<keyword evidence="5 8" id="KW-0812">Transmembrane</keyword>
<dbReference type="InterPro" id="IPR000522">
    <property type="entry name" value="ABC_transptr_permease_BtuC"/>
</dbReference>
<dbReference type="OrthoDB" id="9811721at2"/>
<feature type="transmembrane region" description="Helical" evidence="8">
    <location>
        <begin position="616"/>
        <end position="634"/>
    </location>
</feature>
<reference evidence="10" key="2">
    <citation type="submission" date="2019-06" db="EMBL/GenBank/DDBJ databases">
        <authorList>
            <person name="Hu M."/>
        </authorList>
    </citation>
    <scope>NUCLEOTIDE SEQUENCE</scope>
    <source>
        <strain evidence="10">08RB2639</strain>
    </source>
</reference>
<keyword evidence="6 8" id="KW-1133">Transmembrane helix</keyword>
<dbReference type="Pfam" id="PF01032">
    <property type="entry name" value="FecCD"/>
    <property type="match status" value="2"/>
</dbReference>
<feature type="transmembrane region" description="Helical" evidence="8">
    <location>
        <begin position="646"/>
        <end position="666"/>
    </location>
</feature>
<evidence type="ECO:0000313" key="9">
    <source>
        <dbReference type="EMBL" id="MBB4092806.1"/>
    </source>
</evidence>
<feature type="transmembrane region" description="Helical" evidence="8">
    <location>
        <begin position="289"/>
        <end position="307"/>
    </location>
</feature>
<accession>A0A5C5CVC6</accession>
<keyword evidence="7 8" id="KW-0472">Membrane</keyword>
<feature type="transmembrane region" description="Helical" evidence="8">
    <location>
        <begin position="64"/>
        <end position="90"/>
    </location>
</feature>
<dbReference type="Proteomes" id="UP000313390">
    <property type="component" value="Unassembled WGS sequence"/>
</dbReference>
<evidence type="ECO:0000256" key="2">
    <source>
        <dbReference type="ARBA" id="ARBA00007935"/>
    </source>
</evidence>
<feature type="transmembrane region" description="Helical" evidence="8">
    <location>
        <begin position="242"/>
        <end position="269"/>
    </location>
</feature>
<evidence type="ECO:0000256" key="6">
    <source>
        <dbReference type="ARBA" id="ARBA00022989"/>
    </source>
</evidence>
<evidence type="ECO:0000313" key="12">
    <source>
        <dbReference type="Proteomes" id="UP000553980"/>
    </source>
</evidence>
<dbReference type="GO" id="GO:0005886">
    <property type="term" value="C:plasma membrane"/>
    <property type="evidence" value="ECO:0007669"/>
    <property type="project" value="UniProtKB-SubCell"/>
</dbReference>
<dbReference type="GO" id="GO:0022857">
    <property type="term" value="F:transmembrane transporter activity"/>
    <property type="evidence" value="ECO:0007669"/>
    <property type="project" value="InterPro"/>
</dbReference>
<feature type="transmembrane region" description="Helical" evidence="8">
    <location>
        <begin position="102"/>
        <end position="125"/>
    </location>
</feature>
<evidence type="ECO:0000256" key="4">
    <source>
        <dbReference type="ARBA" id="ARBA00022475"/>
    </source>
</evidence>
<comment type="subcellular location">
    <subcellularLocation>
        <location evidence="1">Cell membrane</location>
        <topology evidence="1">Multi-pass membrane protein</topology>
    </subcellularLocation>
</comment>
<comment type="similarity">
    <text evidence="2">Belongs to the binding-protein-dependent transport system permease family. FecCD subfamily.</text>
</comment>
<dbReference type="CDD" id="cd06550">
    <property type="entry name" value="TM_ABC_iron-siderophores_like"/>
    <property type="match status" value="2"/>
</dbReference>
<feature type="transmembrane region" description="Helical" evidence="8">
    <location>
        <begin position="158"/>
        <end position="179"/>
    </location>
</feature>
<evidence type="ECO:0000256" key="5">
    <source>
        <dbReference type="ARBA" id="ARBA00022692"/>
    </source>
</evidence>
<feature type="transmembrane region" description="Helical" evidence="8">
    <location>
        <begin position="319"/>
        <end position="340"/>
    </location>
</feature>
<dbReference type="NCBIfam" id="NF007866">
    <property type="entry name" value="PRK10577.1-2"/>
    <property type="match status" value="1"/>
</dbReference>
<dbReference type="Gene3D" id="1.10.3470.10">
    <property type="entry name" value="ABC transporter involved in vitamin B12 uptake, BtuC"/>
    <property type="match status" value="2"/>
</dbReference>
<reference evidence="10 11" key="1">
    <citation type="journal article" date="2011" name="Int. J. Syst. Evol. Microbiol.">
        <title>Ochrobactrum pecoris sp. nov., isolated from farm animals.</title>
        <authorList>
            <person name="Kampfer P."/>
            <person name="Huber B."/>
            <person name="Busse H.J."/>
            <person name="Scholz H.C."/>
            <person name="Tomaso H."/>
            <person name="Hotzel H."/>
            <person name="Melzer F."/>
        </authorList>
    </citation>
    <scope>NUCLEOTIDE SEQUENCE [LARGE SCALE GENOMIC DNA]</scope>
    <source>
        <strain evidence="10 11">08RB2639</strain>
    </source>
</reference>
<gene>
    <name evidence="10" type="primary">fhuB</name>
    <name evidence="10" type="ORF">FIB18_05185</name>
    <name evidence="9" type="ORF">GGQ79_001291</name>
</gene>
<comment type="caution">
    <text evidence="10">The sequence shown here is derived from an EMBL/GenBank/DDBJ whole genome shotgun (WGS) entry which is preliminary data.</text>
</comment>
<feature type="transmembrane region" description="Helical" evidence="8">
    <location>
        <begin position="577"/>
        <end position="604"/>
    </location>
</feature>